<dbReference type="RefSeq" id="WP_092731036.1">
    <property type="nucleotide sequence ID" value="NZ_FNPC01000002.1"/>
</dbReference>
<dbReference type="AlphaFoldDB" id="A0A1H3FW06"/>
<sequence length="439" mass="47252">MDEELIDDGSIPLSRRTRLPGAGFFYPDSLDEERAERRAEEALTGAEAVVIADADADGLACAAMVREQYDAALDVADFEADIADRLGDDSDADAAGNDADAAGNDADAAGNDDEPAGDATASDGVDDPDEPSDGVEDPHERSTVALLAAGPYSIDDSLERVLEYADPGIDLFVCDLCPDDFEWIADPLTELVDRTASIRWFDHHQWDDETAAAVRSAGVDLVVGDSEEECTADVALRSLPHEFGDRWTELAAVTRDHDLWIKEDPRSDDLADYAYWTGAEEYVTVVGAYGADLPETVDRFLDHRRVEKRERIEAAVDRAVVHEVGDWSVAVTYGRCSQNEVAETLREDGADAAVIVKPAGSASIRGSDGFERAHEVAGRVNGGGHPKAAGCKPDIYDDMLDYANHWTTEGQAARKVILGAFEAVADEAAENADDEADAE</sequence>
<dbReference type="EMBL" id="FNPC01000002">
    <property type="protein sequence ID" value="SDX95252.1"/>
    <property type="molecule type" value="Genomic_DNA"/>
</dbReference>
<organism evidence="2 3">
    <name type="scientific">Halopenitus persicus</name>
    <dbReference type="NCBI Taxonomy" id="1048396"/>
    <lineage>
        <taxon>Archaea</taxon>
        <taxon>Methanobacteriati</taxon>
        <taxon>Methanobacteriota</taxon>
        <taxon>Stenosarchaea group</taxon>
        <taxon>Halobacteria</taxon>
        <taxon>Halobacteriales</taxon>
        <taxon>Haloferacaceae</taxon>
        <taxon>Halopenitus</taxon>
    </lineage>
</organism>
<evidence type="ECO:0000313" key="3">
    <source>
        <dbReference type="Proteomes" id="UP000199079"/>
    </source>
</evidence>
<reference evidence="3" key="1">
    <citation type="submission" date="2016-10" db="EMBL/GenBank/DDBJ databases">
        <authorList>
            <person name="Varghese N."/>
            <person name="Submissions S."/>
        </authorList>
    </citation>
    <scope>NUCLEOTIDE SEQUENCE [LARGE SCALE GENOMIC DNA]</scope>
    <source>
        <strain evidence="3">DC30,IBRC 10041,KCTC 4046</strain>
    </source>
</reference>
<feature type="compositionally biased region" description="Low complexity" evidence="1">
    <location>
        <begin position="93"/>
        <end position="109"/>
    </location>
</feature>
<dbReference type="PANTHER" id="PTHR42146">
    <property type="entry name" value="3',5'-CYCLIC-NUCLEOTIDE PHOSPHODIESTERASE"/>
    <property type="match status" value="1"/>
</dbReference>
<dbReference type="SUPFAM" id="SSF64182">
    <property type="entry name" value="DHH phosphoesterases"/>
    <property type="match status" value="1"/>
</dbReference>
<dbReference type="PANTHER" id="PTHR42146:SF1">
    <property type="entry name" value="OLIGORIBONUCLEASE NRNB"/>
    <property type="match status" value="1"/>
</dbReference>
<dbReference type="InterPro" id="IPR052968">
    <property type="entry name" value="Nucleotide_metab_enz"/>
</dbReference>
<evidence type="ECO:0000313" key="2">
    <source>
        <dbReference type="EMBL" id="SDX95252.1"/>
    </source>
</evidence>
<protein>
    <submittedName>
        <fullName evidence="2">Oligoribonuclease NrnB or cAMP/cGMP phosphodiesterase, DHH superfamily</fullName>
    </submittedName>
</protein>
<proteinExistence type="predicted"/>
<feature type="compositionally biased region" description="Acidic residues" evidence="1">
    <location>
        <begin position="124"/>
        <end position="135"/>
    </location>
</feature>
<name>A0A1H3FW06_9EURY</name>
<feature type="region of interest" description="Disordered" evidence="1">
    <location>
        <begin position="89"/>
        <end position="139"/>
    </location>
</feature>
<gene>
    <name evidence="2" type="ORF">SAMN05216564_102234</name>
</gene>
<evidence type="ECO:0000256" key="1">
    <source>
        <dbReference type="SAM" id="MobiDB-lite"/>
    </source>
</evidence>
<accession>A0A1H3FW06</accession>
<dbReference type="Proteomes" id="UP000199079">
    <property type="component" value="Unassembled WGS sequence"/>
</dbReference>
<keyword evidence="3" id="KW-1185">Reference proteome</keyword>
<dbReference type="OrthoDB" id="18016at2157"/>
<dbReference type="InterPro" id="IPR038763">
    <property type="entry name" value="DHH_sf"/>
</dbReference>